<accession>S7RFF0</accession>
<evidence type="ECO:0000313" key="3">
    <source>
        <dbReference type="Proteomes" id="UP000030669"/>
    </source>
</evidence>
<dbReference type="EMBL" id="KB469306">
    <property type="protein sequence ID" value="EPQ52925.1"/>
    <property type="molecule type" value="Genomic_DNA"/>
</dbReference>
<dbReference type="RefSeq" id="XP_007868261.1">
    <property type="nucleotide sequence ID" value="XM_007870070.1"/>
</dbReference>
<dbReference type="HOGENOM" id="CLU_2109302_0_0_1"/>
<evidence type="ECO:0000256" key="1">
    <source>
        <dbReference type="SAM" id="MobiDB-lite"/>
    </source>
</evidence>
<dbReference type="Proteomes" id="UP000030669">
    <property type="component" value="Unassembled WGS sequence"/>
</dbReference>
<gene>
    <name evidence="2" type="ORF">GLOTRDRAFT_131215</name>
</gene>
<protein>
    <submittedName>
        <fullName evidence="2">Uncharacterized protein</fullName>
    </submittedName>
</protein>
<keyword evidence="3" id="KW-1185">Reference proteome</keyword>
<dbReference type="KEGG" id="gtr:GLOTRDRAFT_131215"/>
<evidence type="ECO:0000313" key="2">
    <source>
        <dbReference type="EMBL" id="EPQ52925.1"/>
    </source>
</evidence>
<name>S7RFF0_GLOTA</name>
<reference evidence="2 3" key="1">
    <citation type="journal article" date="2012" name="Science">
        <title>The Paleozoic origin of enzymatic lignin decomposition reconstructed from 31 fungal genomes.</title>
        <authorList>
            <person name="Floudas D."/>
            <person name="Binder M."/>
            <person name="Riley R."/>
            <person name="Barry K."/>
            <person name="Blanchette R.A."/>
            <person name="Henrissat B."/>
            <person name="Martinez A.T."/>
            <person name="Otillar R."/>
            <person name="Spatafora J.W."/>
            <person name="Yadav J.S."/>
            <person name="Aerts A."/>
            <person name="Benoit I."/>
            <person name="Boyd A."/>
            <person name="Carlson A."/>
            <person name="Copeland A."/>
            <person name="Coutinho P.M."/>
            <person name="de Vries R.P."/>
            <person name="Ferreira P."/>
            <person name="Findley K."/>
            <person name="Foster B."/>
            <person name="Gaskell J."/>
            <person name="Glotzer D."/>
            <person name="Gorecki P."/>
            <person name="Heitman J."/>
            <person name="Hesse C."/>
            <person name="Hori C."/>
            <person name="Igarashi K."/>
            <person name="Jurgens J.A."/>
            <person name="Kallen N."/>
            <person name="Kersten P."/>
            <person name="Kohler A."/>
            <person name="Kuees U."/>
            <person name="Kumar T.K.A."/>
            <person name="Kuo A."/>
            <person name="LaButti K."/>
            <person name="Larrondo L.F."/>
            <person name="Lindquist E."/>
            <person name="Ling A."/>
            <person name="Lombard V."/>
            <person name="Lucas S."/>
            <person name="Lundell T."/>
            <person name="Martin R."/>
            <person name="McLaughlin D.J."/>
            <person name="Morgenstern I."/>
            <person name="Morin E."/>
            <person name="Murat C."/>
            <person name="Nagy L.G."/>
            <person name="Nolan M."/>
            <person name="Ohm R.A."/>
            <person name="Patyshakuliyeva A."/>
            <person name="Rokas A."/>
            <person name="Ruiz-Duenas F.J."/>
            <person name="Sabat G."/>
            <person name="Salamov A."/>
            <person name="Samejima M."/>
            <person name="Schmutz J."/>
            <person name="Slot J.C."/>
            <person name="St John F."/>
            <person name="Stenlid J."/>
            <person name="Sun H."/>
            <person name="Sun S."/>
            <person name="Syed K."/>
            <person name="Tsang A."/>
            <person name="Wiebenga A."/>
            <person name="Young D."/>
            <person name="Pisabarro A."/>
            <person name="Eastwood D.C."/>
            <person name="Martin F."/>
            <person name="Cullen D."/>
            <person name="Grigoriev I.V."/>
            <person name="Hibbett D.S."/>
        </authorList>
    </citation>
    <scope>NUCLEOTIDE SEQUENCE [LARGE SCALE GENOMIC DNA]</scope>
    <source>
        <strain evidence="2 3">ATCC 11539</strain>
    </source>
</reference>
<sequence length="115" mass="12304">MSSTIFGDSATGLMGSSDVQPSLMGTGPLELDEEPDSEYEAEPPSTSRIARDKFTLPKIGGVELEAYIDLTSEFLQDVLSDVAVNPRPVASINAGKAAHRADISTSEEVVSWDTW</sequence>
<feature type="region of interest" description="Disordered" evidence="1">
    <location>
        <begin position="1"/>
        <end position="48"/>
    </location>
</feature>
<dbReference type="GeneID" id="19302267"/>
<proteinExistence type="predicted"/>
<organism evidence="2 3">
    <name type="scientific">Gloeophyllum trabeum (strain ATCC 11539 / FP-39264 / Madison 617)</name>
    <name type="common">Brown rot fungus</name>
    <dbReference type="NCBI Taxonomy" id="670483"/>
    <lineage>
        <taxon>Eukaryota</taxon>
        <taxon>Fungi</taxon>
        <taxon>Dikarya</taxon>
        <taxon>Basidiomycota</taxon>
        <taxon>Agaricomycotina</taxon>
        <taxon>Agaricomycetes</taxon>
        <taxon>Gloeophyllales</taxon>
        <taxon>Gloeophyllaceae</taxon>
        <taxon>Gloeophyllum</taxon>
    </lineage>
</organism>
<dbReference type="AlphaFoldDB" id="S7RFF0"/>
<feature type="compositionally biased region" description="Acidic residues" evidence="1">
    <location>
        <begin position="30"/>
        <end position="41"/>
    </location>
</feature>